<protein>
    <submittedName>
        <fullName evidence="1">Uncharacterized protein</fullName>
    </submittedName>
</protein>
<gene>
    <name evidence="1" type="ORF">B9Q37_20495</name>
</gene>
<evidence type="ECO:0000313" key="2">
    <source>
        <dbReference type="Proteomes" id="UP000230495"/>
    </source>
</evidence>
<comment type="caution">
    <text evidence="1">The sequence shown here is derived from an EMBL/GenBank/DDBJ whole genome shotgun (WGS) entry which is preliminary data.</text>
</comment>
<name>A0A2J0PF43_9ENTR</name>
<dbReference type="AlphaFoldDB" id="A0A2J0PF43"/>
<evidence type="ECO:0000313" key="1">
    <source>
        <dbReference type="EMBL" id="PJD70927.1"/>
    </source>
</evidence>
<organism evidence="1">
    <name type="scientific">Enterobacter kobei</name>
    <dbReference type="NCBI Taxonomy" id="208224"/>
    <lineage>
        <taxon>Bacteria</taxon>
        <taxon>Pseudomonadati</taxon>
        <taxon>Pseudomonadota</taxon>
        <taxon>Gammaproteobacteria</taxon>
        <taxon>Enterobacterales</taxon>
        <taxon>Enterobacteriaceae</taxon>
        <taxon>Enterobacter</taxon>
        <taxon>Enterobacter cloacae complex</taxon>
    </lineage>
</organism>
<accession>A0A2J0PF43</accession>
<dbReference type="EMBL" id="NEEU01000017">
    <property type="protein sequence ID" value="PJD70927.1"/>
    <property type="molecule type" value="Genomic_DNA"/>
</dbReference>
<sequence length="66" mass="7967">MKTFTPVEARKFVASTWYETTQLSKRERLYAKARELISGDRAEIICQTENPEYRKSVREWWNHDQS</sequence>
<proteinExistence type="predicted"/>
<reference evidence="1 2" key="1">
    <citation type="journal article" date="2017" name="J. Antimicrob. Chemother.">
        <title>Characterization of the population structure, drug resistance mechanisms and plasmids of the community-associated Enterobacter cloacae complex in China.</title>
        <authorList>
            <person name="Zhou K."/>
            <person name="Yu W."/>
            <person name="Cao X."/>
            <person name="Shen P."/>
            <person name="Lu H."/>
            <person name="Luo Q."/>
            <person name="Rossen J.W.A."/>
            <person name="Xiao Y."/>
        </authorList>
    </citation>
    <scope>NUCLEOTIDE SEQUENCE [LARGE SCALE GENOMIC DNA]</scope>
    <source>
        <strain evidence="1">ECC1097</strain>
    </source>
</reference>
<dbReference type="Proteomes" id="UP000230495">
    <property type="component" value="Unassembled WGS sequence"/>
</dbReference>